<dbReference type="AlphaFoldDB" id="J3PJ81"/>
<reference evidence="4" key="5">
    <citation type="submission" date="2018-04" db="UniProtKB">
        <authorList>
            <consortium name="EnsemblFungi"/>
        </authorList>
    </citation>
    <scope>IDENTIFICATION</scope>
    <source>
        <strain evidence="4">R3-111a-1</strain>
    </source>
</reference>
<dbReference type="eggNOG" id="KOG0266">
    <property type="taxonomic scope" value="Eukaryota"/>
</dbReference>
<evidence type="ECO:0000313" key="3">
    <source>
        <dbReference type="EMBL" id="EJT68899.1"/>
    </source>
</evidence>
<reference evidence="4" key="4">
    <citation type="journal article" date="2015" name="G3 (Bethesda)">
        <title>Genome sequences of three phytopathogenic species of the Magnaporthaceae family of fungi.</title>
        <authorList>
            <person name="Okagaki L.H."/>
            <person name="Nunes C.C."/>
            <person name="Sailsbery J."/>
            <person name="Clay B."/>
            <person name="Brown D."/>
            <person name="John T."/>
            <person name="Oh Y."/>
            <person name="Young N."/>
            <person name="Fitzgerald M."/>
            <person name="Haas B.J."/>
            <person name="Zeng Q."/>
            <person name="Young S."/>
            <person name="Adiconis X."/>
            <person name="Fan L."/>
            <person name="Levin J.Z."/>
            <person name="Mitchell T.K."/>
            <person name="Okubara P.A."/>
            <person name="Farman M.L."/>
            <person name="Kohn L.M."/>
            <person name="Birren B."/>
            <person name="Ma L.-J."/>
            <person name="Dean R.A."/>
        </authorList>
    </citation>
    <scope>NUCLEOTIDE SEQUENCE</scope>
    <source>
        <strain evidence="4">R3-111a-1</strain>
    </source>
</reference>
<reference evidence="3" key="2">
    <citation type="submission" date="2010-07" db="EMBL/GenBank/DDBJ databases">
        <authorList>
            <consortium name="The Broad Institute Genome Sequencing Platform"/>
            <consortium name="Broad Institute Genome Sequencing Center for Infectious Disease"/>
            <person name="Ma L.-J."/>
            <person name="Dead R."/>
            <person name="Young S."/>
            <person name="Zeng Q."/>
            <person name="Koehrsen M."/>
            <person name="Alvarado L."/>
            <person name="Berlin A."/>
            <person name="Chapman S.B."/>
            <person name="Chen Z."/>
            <person name="Freedman E."/>
            <person name="Gellesch M."/>
            <person name="Goldberg J."/>
            <person name="Griggs A."/>
            <person name="Gujja S."/>
            <person name="Heilman E.R."/>
            <person name="Heiman D."/>
            <person name="Hepburn T."/>
            <person name="Howarth C."/>
            <person name="Jen D."/>
            <person name="Larson L."/>
            <person name="Mehta T."/>
            <person name="Neiman D."/>
            <person name="Pearson M."/>
            <person name="Roberts A."/>
            <person name="Saif S."/>
            <person name="Shea T."/>
            <person name="Shenoy N."/>
            <person name="Sisk P."/>
            <person name="Stolte C."/>
            <person name="Sykes S."/>
            <person name="Walk T."/>
            <person name="White J."/>
            <person name="Yandava C."/>
            <person name="Haas B."/>
            <person name="Nusbaum C."/>
            <person name="Birren B."/>
        </authorList>
    </citation>
    <scope>NUCLEOTIDE SEQUENCE</scope>
    <source>
        <strain evidence="3">R3-111a-1</strain>
    </source>
</reference>
<dbReference type="EnsemblFungi" id="EJT68899">
    <property type="protein sequence ID" value="EJT68899"/>
    <property type="gene ID" value="GGTG_13562"/>
</dbReference>
<evidence type="ECO:0000259" key="2">
    <source>
        <dbReference type="Pfam" id="PF24883"/>
    </source>
</evidence>
<dbReference type="EMBL" id="GL385410">
    <property type="protein sequence ID" value="EJT68899.1"/>
    <property type="molecule type" value="Genomic_DNA"/>
</dbReference>
<evidence type="ECO:0000256" key="1">
    <source>
        <dbReference type="ARBA" id="ARBA00022737"/>
    </source>
</evidence>
<evidence type="ECO:0000313" key="5">
    <source>
        <dbReference type="Proteomes" id="UP000006039"/>
    </source>
</evidence>
<proteinExistence type="predicted"/>
<feature type="domain" description="Nephrocystin 3-like N-terminal" evidence="2">
    <location>
        <begin position="54"/>
        <end position="132"/>
    </location>
</feature>
<dbReference type="RefSeq" id="XP_009229738.1">
    <property type="nucleotide sequence ID" value="XM_009231474.1"/>
</dbReference>
<keyword evidence="1" id="KW-0677">Repeat</keyword>
<dbReference type="STRING" id="644352.J3PJ81"/>
<sequence length="156" mass="17302">MNRSRSTLPPNGIADTGSSSNNDHCLKYLAEADPHEIKTRIEETKGGLLKVASSWILHHANFQQWRNGDSQLLWIKGDPDKGKIMLLCTIIDELAGKTKLRDPGATTLLSYFCHATDASLNNATAVLRGLIPIRSEAWPYSQRHIPIEGETAKQKI</sequence>
<gene>
    <name evidence="4" type="primary">20354020</name>
    <name evidence="3" type="ORF">GGTG_13562</name>
</gene>
<reference evidence="3" key="3">
    <citation type="submission" date="2010-09" db="EMBL/GenBank/DDBJ databases">
        <title>Annotation of Gaeumannomyces graminis var. tritici R3-111a-1.</title>
        <authorList>
            <consortium name="The Broad Institute Genome Sequencing Platform"/>
            <person name="Ma L.-J."/>
            <person name="Dead R."/>
            <person name="Young S.K."/>
            <person name="Zeng Q."/>
            <person name="Gargeya S."/>
            <person name="Fitzgerald M."/>
            <person name="Haas B."/>
            <person name="Abouelleil A."/>
            <person name="Alvarado L."/>
            <person name="Arachchi H.M."/>
            <person name="Berlin A."/>
            <person name="Brown A."/>
            <person name="Chapman S.B."/>
            <person name="Chen Z."/>
            <person name="Dunbar C."/>
            <person name="Freedman E."/>
            <person name="Gearin G."/>
            <person name="Gellesch M."/>
            <person name="Goldberg J."/>
            <person name="Griggs A."/>
            <person name="Gujja S."/>
            <person name="Heiman D."/>
            <person name="Howarth C."/>
            <person name="Larson L."/>
            <person name="Lui A."/>
            <person name="MacDonald P.J.P."/>
            <person name="Mehta T."/>
            <person name="Montmayeur A."/>
            <person name="Murphy C."/>
            <person name="Neiman D."/>
            <person name="Pearson M."/>
            <person name="Priest M."/>
            <person name="Roberts A."/>
            <person name="Saif S."/>
            <person name="Shea T."/>
            <person name="Shenoy N."/>
            <person name="Sisk P."/>
            <person name="Stolte C."/>
            <person name="Sykes S."/>
            <person name="Yandava C."/>
            <person name="Wortman J."/>
            <person name="Nusbaum C."/>
            <person name="Birren B."/>
        </authorList>
    </citation>
    <scope>NUCLEOTIDE SEQUENCE</scope>
    <source>
        <strain evidence="3">R3-111a-1</strain>
    </source>
</reference>
<dbReference type="Proteomes" id="UP000006039">
    <property type="component" value="Unassembled WGS sequence"/>
</dbReference>
<keyword evidence="5" id="KW-1185">Reference proteome</keyword>
<dbReference type="OrthoDB" id="538223at2759"/>
<dbReference type="VEuPathDB" id="FungiDB:GGTG_13562"/>
<dbReference type="Pfam" id="PF24883">
    <property type="entry name" value="NPHP3_N"/>
    <property type="match status" value="1"/>
</dbReference>
<accession>J3PJ81</accession>
<dbReference type="GeneID" id="20354020"/>
<evidence type="ECO:0000313" key="4">
    <source>
        <dbReference type="EnsemblFungi" id="EJT68899"/>
    </source>
</evidence>
<dbReference type="InterPro" id="IPR056884">
    <property type="entry name" value="NPHP3-like_N"/>
</dbReference>
<dbReference type="HOGENOM" id="CLU_1686687_0_0_1"/>
<name>J3PJ81_GAET3</name>
<reference evidence="5" key="1">
    <citation type="submission" date="2010-07" db="EMBL/GenBank/DDBJ databases">
        <title>The genome sequence of Gaeumannomyces graminis var. tritici strain R3-111a-1.</title>
        <authorList>
            <consortium name="The Broad Institute Genome Sequencing Platform"/>
            <person name="Ma L.-J."/>
            <person name="Dead R."/>
            <person name="Young S."/>
            <person name="Zeng Q."/>
            <person name="Koehrsen M."/>
            <person name="Alvarado L."/>
            <person name="Berlin A."/>
            <person name="Chapman S.B."/>
            <person name="Chen Z."/>
            <person name="Freedman E."/>
            <person name="Gellesch M."/>
            <person name="Goldberg J."/>
            <person name="Griggs A."/>
            <person name="Gujja S."/>
            <person name="Heilman E.R."/>
            <person name="Heiman D."/>
            <person name="Hepburn T."/>
            <person name="Howarth C."/>
            <person name="Jen D."/>
            <person name="Larson L."/>
            <person name="Mehta T."/>
            <person name="Neiman D."/>
            <person name="Pearson M."/>
            <person name="Roberts A."/>
            <person name="Saif S."/>
            <person name="Shea T."/>
            <person name="Shenoy N."/>
            <person name="Sisk P."/>
            <person name="Stolte C."/>
            <person name="Sykes S."/>
            <person name="Walk T."/>
            <person name="White J."/>
            <person name="Yandava C."/>
            <person name="Haas B."/>
            <person name="Nusbaum C."/>
            <person name="Birren B."/>
        </authorList>
    </citation>
    <scope>NUCLEOTIDE SEQUENCE [LARGE SCALE GENOMIC DNA]</scope>
    <source>
        <strain evidence="5">R3-111a-1</strain>
    </source>
</reference>
<organism evidence="3">
    <name type="scientific">Gaeumannomyces tritici (strain R3-111a-1)</name>
    <name type="common">Wheat and barley take-all root rot fungus</name>
    <name type="synonym">Gaeumannomyces graminis var. tritici</name>
    <dbReference type="NCBI Taxonomy" id="644352"/>
    <lineage>
        <taxon>Eukaryota</taxon>
        <taxon>Fungi</taxon>
        <taxon>Dikarya</taxon>
        <taxon>Ascomycota</taxon>
        <taxon>Pezizomycotina</taxon>
        <taxon>Sordariomycetes</taxon>
        <taxon>Sordariomycetidae</taxon>
        <taxon>Magnaporthales</taxon>
        <taxon>Magnaporthaceae</taxon>
        <taxon>Gaeumannomyces</taxon>
    </lineage>
</organism>
<protein>
    <recommendedName>
        <fullName evidence="2">Nephrocystin 3-like N-terminal domain-containing protein</fullName>
    </recommendedName>
</protein>